<keyword evidence="4" id="KW-1185">Reference proteome</keyword>
<comment type="caution">
    <text evidence="3">The sequence shown here is derived from an EMBL/GenBank/DDBJ whole genome shotgun (WGS) entry which is preliminary data.</text>
</comment>
<dbReference type="Pfam" id="PF00535">
    <property type="entry name" value="Glycos_transf_2"/>
    <property type="match status" value="1"/>
</dbReference>
<evidence type="ECO:0000313" key="4">
    <source>
        <dbReference type="Proteomes" id="UP001610063"/>
    </source>
</evidence>
<dbReference type="CDD" id="cd00761">
    <property type="entry name" value="Glyco_tranf_GTA_type"/>
    <property type="match status" value="1"/>
</dbReference>
<evidence type="ECO:0000256" key="1">
    <source>
        <dbReference type="SAM" id="Phobius"/>
    </source>
</evidence>
<sequence length="261" mass="30809">MLSEGRLVSIVTPVYNIAELLEETIDSVLAQSYRNWELLLIDDKSTDHSADIIREYETEDSRIKGFYLPENRGAGYSRNIGLDNANGEYIAFLDSDDIWVPKKLEVQMSFFQSNPSVEFYCSWYSVIDSNEHVICFFSTPGKISFNLLKYNNYILTSTVICPRSFIGGLRFPLMRRRQDWVFFLDLLKKTPYAYALPEILVKYRKTKTSLSSNKWNLIKPNFDFFKSYFYKGNKTRAIFHFIIFLPFYFHNKIFNKKRMPH</sequence>
<organism evidence="3 4">
    <name type="scientific">Marinoscillum luteum</name>
    <dbReference type="NCBI Taxonomy" id="861051"/>
    <lineage>
        <taxon>Bacteria</taxon>
        <taxon>Pseudomonadati</taxon>
        <taxon>Bacteroidota</taxon>
        <taxon>Cytophagia</taxon>
        <taxon>Cytophagales</taxon>
        <taxon>Reichenbachiellaceae</taxon>
        <taxon>Marinoscillum</taxon>
    </lineage>
</organism>
<dbReference type="PANTHER" id="PTHR22916">
    <property type="entry name" value="GLYCOSYLTRANSFERASE"/>
    <property type="match status" value="1"/>
</dbReference>
<dbReference type="Gene3D" id="3.90.550.10">
    <property type="entry name" value="Spore Coat Polysaccharide Biosynthesis Protein SpsA, Chain A"/>
    <property type="match status" value="1"/>
</dbReference>
<dbReference type="InterPro" id="IPR029044">
    <property type="entry name" value="Nucleotide-diphossugar_trans"/>
</dbReference>
<keyword evidence="1" id="KW-1133">Transmembrane helix</keyword>
<reference evidence="3 4" key="1">
    <citation type="journal article" date="2013" name="Int. J. Syst. Evol. Microbiol.">
        <title>Marinoscillum luteum sp. nov., isolated from marine sediment.</title>
        <authorList>
            <person name="Cha I.T."/>
            <person name="Park S.J."/>
            <person name="Kim S.J."/>
            <person name="Kim J.G."/>
            <person name="Jung M.Y."/>
            <person name="Shin K.S."/>
            <person name="Kwon K.K."/>
            <person name="Yang S.H."/>
            <person name="Seo Y.S."/>
            <person name="Rhee S.K."/>
        </authorList>
    </citation>
    <scope>NUCLEOTIDE SEQUENCE [LARGE SCALE GENOMIC DNA]</scope>
    <source>
        <strain evidence="3 4">KCTC 23939</strain>
    </source>
</reference>
<dbReference type="EMBL" id="JBIPKE010000019">
    <property type="protein sequence ID" value="MFH6985171.1"/>
    <property type="molecule type" value="Genomic_DNA"/>
</dbReference>
<evidence type="ECO:0000259" key="2">
    <source>
        <dbReference type="Pfam" id="PF00535"/>
    </source>
</evidence>
<feature type="domain" description="Glycosyltransferase 2-like" evidence="2">
    <location>
        <begin position="9"/>
        <end position="131"/>
    </location>
</feature>
<name>A0ABW7NC27_9BACT</name>
<protein>
    <submittedName>
        <fullName evidence="3">Glycosyltransferase family 2 protein</fullName>
    </submittedName>
</protein>
<dbReference type="Proteomes" id="UP001610063">
    <property type="component" value="Unassembled WGS sequence"/>
</dbReference>
<dbReference type="RefSeq" id="WP_395418647.1">
    <property type="nucleotide sequence ID" value="NZ_JBIPKE010000019.1"/>
</dbReference>
<dbReference type="InterPro" id="IPR001173">
    <property type="entry name" value="Glyco_trans_2-like"/>
</dbReference>
<dbReference type="PANTHER" id="PTHR22916:SF3">
    <property type="entry name" value="UDP-GLCNAC:BETAGAL BETA-1,3-N-ACETYLGLUCOSAMINYLTRANSFERASE-LIKE PROTEIN 1"/>
    <property type="match status" value="1"/>
</dbReference>
<feature type="transmembrane region" description="Helical" evidence="1">
    <location>
        <begin position="237"/>
        <end position="254"/>
    </location>
</feature>
<gene>
    <name evidence="3" type="ORF">ACHKAR_17090</name>
</gene>
<accession>A0ABW7NC27</accession>
<keyword evidence="1" id="KW-0812">Transmembrane</keyword>
<dbReference type="SUPFAM" id="SSF53448">
    <property type="entry name" value="Nucleotide-diphospho-sugar transferases"/>
    <property type="match status" value="1"/>
</dbReference>
<keyword evidence="1" id="KW-0472">Membrane</keyword>
<proteinExistence type="predicted"/>
<evidence type="ECO:0000313" key="3">
    <source>
        <dbReference type="EMBL" id="MFH6985171.1"/>
    </source>
</evidence>